<dbReference type="PROSITE" id="PS50887">
    <property type="entry name" value="GGDEF"/>
    <property type="match status" value="1"/>
</dbReference>
<dbReference type="InterPro" id="IPR029787">
    <property type="entry name" value="Nucleotide_cyclase"/>
</dbReference>
<keyword evidence="1" id="KW-0472">Membrane</keyword>
<evidence type="ECO:0000313" key="3">
    <source>
        <dbReference type="EMBL" id="MBU2669154.1"/>
    </source>
</evidence>
<dbReference type="Proteomes" id="UP001519654">
    <property type="component" value="Unassembled WGS sequence"/>
</dbReference>
<dbReference type="PANTHER" id="PTHR45138">
    <property type="entry name" value="REGULATORY COMPONENTS OF SENSORY TRANSDUCTION SYSTEM"/>
    <property type="match status" value="1"/>
</dbReference>
<proteinExistence type="predicted"/>
<dbReference type="CDD" id="cd01949">
    <property type="entry name" value="GGDEF"/>
    <property type="match status" value="1"/>
</dbReference>
<feature type="transmembrane region" description="Helical" evidence="1">
    <location>
        <begin position="127"/>
        <end position="147"/>
    </location>
</feature>
<protein>
    <submittedName>
        <fullName evidence="3">Diguanylate cyclase</fullName>
        <ecNumber evidence="3">2.7.7.65</ecNumber>
    </submittedName>
</protein>
<dbReference type="Gene3D" id="3.30.70.270">
    <property type="match status" value="1"/>
</dbReference>
<dbReference type="GO" id="GO:0052621">
    <property type="term" value="F:diguanylate cyclase activity"/>
    <property type="evidence" value="ECO:0007669"/>
    <property type="project" value="UniProtKB-EC"/>
</dbReference>
<dbReference type="InterPro" id="IPR050469">
    <property type="entry name" value="Diguanylate_Cyclase"/>
</dbReference>
<feature type="transmembrane region" description="Helical" evidence="1">
    <location>
        <begin position="85"/>
        <end position="107"/>
    </location>
</feature>
<keyword evidence="1" id="KW-0812">Transmembrane</keyword>
<dbReference type="InterPro" id="IPR000160">
    <property type="entry name" value="GGDEF_dom"/>
</dbReference>
<feature type="transmembrane region" description="Helical" evidence="1">
    <location>
        <begin position="53"/>
        <end position="73"/>
    </location>
</feature>
<evidence type="ECO:0000313" key="4">
    <source>
        <dbReference type="Proteomes" id="UP001519654"/>
    </source>
</evidence>
<dbReference type="SUPFAM" id="SSF55073">
    <property type="entry name" value="Nucleotide cyclase"/>
    <property type="match status" value="1"/>
</dbReference>
<feature type="transmembrane region" description="Helical" evidence="1">
    <location>
        <begin position="21"/>
        <end position="41"/>
    </location>
</feature>
<keyword evidence="4" id="KW-1185">Reference proteome</keyword>
<keyword evidence="3" id="KW-0548">Nucleotidyltransferase</keyword>
<dbReference type="NCBIfam" id="TIGR00254">
    <property type="entry name" value="GGDEF"/>
    <property type="match status" value="1"/>
</dbReference>
<reference evidence="3 4" key="1">
    <citation type="submission" date="2021-06" db="EMBL/GenBank/DDBJ databases">
        <title>Actinoplanes lichenicola sp. nov., and Actinoplanes ovalisporus sp. nov., isolated from lichen in Thailand.</title>
        <authorList>
            <person name="Saeng-In P."/>
            <person name="Kanchanasin P."/>
            <person name="Yuki M."/>
            <person name="Kudo T."/>
            <person name="Ohkuma M."/>
            <person name="Phongsopitanun W."/>
            <person name="Tanasupawat S."/>
        </authorList>
    </citation>
    <scope>NUCLEOTIDE SEQUENCE [LARGE SCALE GENOMIC DNA]</scope>
    <source>
        <strain evidence="3 4">NBRC 110975</strain>
    </source>
</reference>
<dbReference type="Pfam" id="PF00990">
    <property type="entry name" value="GGDEF"/>
    <property type="match status" value="1"/>
</dbReference>
<gene>
    <name evidence="3" type="ORF">KOI35_37140</name>
</gene>
<comment type="caution">
    <text evidence="3">The sequence shown here is derived from an EMBL/GenBank/DDBJ whole genome shotgun (WGS) entry which is preliminary data.</text>
</comment>
<evidence type="ECO:0000259" key="2">
    <source>
        <dbReference type="PROSITE" id="PS50887"/>
    </source>
</evidence>
<dbReference type="RefSeq" id="WP_215793378.1">
    <property type="nucleotide sequence ID" value="NZ_JAHKKG010000013.1"/>
</dbReference>
<evidence type="ECO:0000256" key="1">
    <source>
        <dbReference type="SAM" id="Phobius"/>
    </source>
</evidence>
<feature type="domain" description="GGDEF" evidence="2">
    <location>
        <begin position="221"/>
        <end position="344"/>
    </location>
</feature>
<keyword evidence="1" id="KW-1133">Transmembrane helix</keyword>
<dbReference type="PANTHER" id="PTHR45138:SF9">
    <property type="entry name" value="DIGUANYLATE CYCLASE DGCM-RELATED"/>
    <property type="match status" value="1"/>
</dbReference>
<dbReference type="SMART" id="SM00267">
    <property type="entry name" value="GGDEF"/>
    <property type="match status" value="1"/>
</dbReference>
<keyword evidence="3" id="KW-0808">Transferase</keyword>
<dbReference type="EMBL" id="JAHKKG010000013">
    <property type="protein sequence ID" value="MBU2669154.1"/>
    <property type="molecule type" value="Genomic_DNA"/>
</dbReference>
<name>A0ABS5Z2I5_9ACTN</name>
<dbReference type="EC" id="2.7.7.65" evidence="3"/>
<dbReference type="InterPro" id="IPR043128">
    <property type="entry name" value="Rev_trsase/Diguanyl_cyclase"/>
</dbReference>
<accession>A0ABS5Z2I5</accession>
<organism evidence="3 4">
    <name type="scientific">Paractinoplanes bogorensis</name>
    <dbReference type="NCBI Taxonomy" id="1610840"/>
    <lineage>
        <taxon>Bacteria</taxon>
        <taxon>Bacillati</taxon>
        <taxon>Actinomycetota</taxon>
        <taxon>Actinomycetes</taxon>
        <taxon>Micromonosporales</taxon>
        <taxon>Micromonosporaceae</taxon>
        <taxon>Paractinoplanes</taxon>
    </lineage>
</organism>
<sequence length="344" mass="36107">MNTIPDPSQLRRRRTIEAGSVVSRSGGVLCVVLFMAGWIGMPPALLDAPWVRLAGTGALVEMGFSLLLAVVNLRDPGGRHYERNSTLGVVLDTIAIAGLVASIQTAGQTAWPLLSLSILTAALRKQLGGALLAWTVTSGILAVAVVVNGHRAMPAGDLSVAVLSHLLVAMLSGTQARAYSRQVQELGAARRQLAHQAAHDPLTGLPNRARLAEHAQSLEGRAIAALVLDLNGFKAVNDTLGHAAGDEVLRIVGERLRTALRDDDLAGRIGGDEFVIVMADATLDTASSLAARLRDDIRRPMSLDGRPVSVGVSIGVAVGTDTSLEALCLEADAAMYLDKDYSGR</sequence>